<organism evidence="9 10">
    <name type="scientific">Ascoidea rubescens DSM 1968</name>
    <dbReference type="NCBI Taxonomy" id="1344418"/>
    <lineage>
        <taxon>Eukaryota</taxon>
        <taxon>Fungi</taxon>
        <taxon>Dikarya</taxon>
        <taxon>Ascomycota</taxon>
        <taxon>Saccharomycotina</taxon>
        <taxon>Saccharomycetes</taxon>
        <taxon>Ascoideaceae</taxon>
        <taxon>Ascoidea</taxon>
    </lineage>
</organism>
<comment type="subcellular location">
    <subcellularLocation>
        <location evidence="1 6">Endoplasmic reticulum membrane</location>
        <topology evidence="1 6">Multi-pass membrane protein</topology>
    </subcellularLocation>
</comment>
<keyword evidence="3 6" id="KW-0256">Endoplasmic reticulum</keyword>
<keyword evidence="2 6" id="KW-0812">Transmembrane</keyword>
<reference evidence="10" key="1">
    <citation type="submission" date="2016-05" db="EMBL/GenBank/DDBJ databases">
        <title>Comparative genomics of biotechnologically important yeasts.</title>
        <authorList>
            <consortium name="DOE Joint Genome Institute"/>
            <person name="Riley R."/>
            <person name="Haridas S."/>
            <person name="Wolfe K.H."/>
            <person name="Lopes M.R."/>
            <person name="Hittinger C.T."/>
            <person name="Goker M."/>
            <person name="Salamov A."/>
            <person name="Wisecaver J."/>
            <person name="Long T.M."/>
            <person name="Aerts A.L."/>
            <person name="Barry K."/>
            <person name="Choi C."/>
            <person name="Clum A."/>
            <person name="Coughlan A.Y."/>
            <person name="Deshpande S."/>
            <person name="Douglass A.P."/>
            <person name="Hanson S.J."/>
            <person name="Klenk H.-P."/>
            <person name="Labutti K."/>
            <person name="Lapidus A."/>
            <person name="Lindquist E."/>
            <person name="Lipzen A."/>
            <person name="Meier-Kolthoff J.P."/>
            <person name="Ohm R.A."/>
            <person name="Otillar R.P."/>
            <person name="Pangilinan J."/>
            <person name="Peng Y."/>
            <person name="Rokas A."/>
            <person name="Rosa C.A."/>
            <person name="Scheuner C."/>
            <person name="Sibirny A.A."/>
            <person name="Slot J.C."/>
            <person name="Stielow J.B."/>
            <person name="Sun H."/>
            <person name="Kurtzman C.P."/>
            <person name="Blackwell M."/>
            <person name="Grigoriev I.V."/>
            <person name="Jeffries T.W."/>
        </authorList>
    </citation>
    <scope>NUCLEOTIDE SEQUENCE [LARGE SCALE GENOMIC DNA]</scope>
    <source>
        <strain evidence="10">DSM 1968</strain>
    </source>
</reference>
<dbReference type="STRING" id="1344418.A0A1D2VMB5"/>
<dbReference type="RefSeq" id="XP_020049057.1">
    <property type="nucleotide sequence ID" value="XM_020191340.1"/>
</dbReference>
<sequence>MSVPQVKIPSAPASSTGDGCPSKILKWENPQKTGKIFGLTIFSLLAVKYLNLLNIFFHFAFISLFVSAAAEYLGKLITGTGFVTHFRPAYSNKFTNISSKVLPHVTLLINLIESESQKLFYSADVEKTLKAAGVSYLLYKITSWFSLYTLVFTSVIGAFSVPAIYSRYQNEIDQGIVQYTKIAKQRAIDLQTAASTKSKPLLAKATQSFAPLTGFLNKNLPTRTAGSTVKSPVNPASFPAAPKVSPDQKPLPVERHEETAPLLSNPAPAPAF</sequence>
<dbReference type="Pfam" id="PF02453">
    <property type="entry name" value="Reticulon"/>
    <property type="match status" value="1"/>
</dbReference>
<dbReference type="GO" id="GO:0009617">
    <property type="term" value="P:response to bacterium"/>
    <property type="evidence" value="ECO:0007669"/>
    <property type="project" value="InterPro"/>
</dbReference>
<evidence type="ECO:0000313" key="9">
    <source>
        <dbReference type="EMBL" id="ODV62750.1"/>
    </source>
</evidence>
<dbReference type="OrthoDB" id="567788at2759"/>
<dbReference type="FunCoup" id="A0A1D2VMB5">
    <property type="interactions" value="256"/>
</dbReference>
<keyword evidence="5 6" id="KW-0472">Membrane</keyword>
<dbReference type="GeneID" id="30964976"/>
<feature type="domain" description="Reticulon" evidence="8">
    <location>
        <begin position="21"/>
        <end position="220"/>
    </location>
</feature>
<keyword evidence="4 6" id="KW-1133">Transmembrane helix</keyword>
<evidence type="ECO:0000256" key="3">
    <source>
        <dbReference type="ARBA" id="ARBA00022824"/>
    </source>
</evidence>
<evidence type="ECO:0000256" key="7">
    <source>
        <dbReference type="SAM" id="MobiDB-lite"/>
    </source>
</evidence>
<name>A0A1D2VMB5_9ASCO</name>
<dbReference type="InParanoid" id="A0A1D2VMB5"/>
<evidence type="ECO:0000313" key="10">
    <source>
        <dbReference type="Proteomes" id="UP000095038"/>
    </source>
</evidence>
<dbReference type="PANTHER" id="PTHR10994:SF193">
    <property type="entry name" value="RETICULON-LIKE PROTEIN"/>
    <property type="match status" value="1"/>
</dbReference>
<evidence type="ECO:0000259" key="8">
    <source>
        <dbReference type="PROSITE" id="PS50845"/>
    </source>
</evidence>
<dbReference type="InterPro" id="IPR045064">
    <property type="entry name" value="Reticulon-like"/>
</dbReference>
<dbReference type="PROSITE" id="PS50845">
    <property type="entry name" value="RETICULON"/>
    <property type="match status" value="1"/>
</dbReference>
<dbReference type="Proteomes" id="UP000095038">
    <property type="component" value="Unassembled WGS sequence"/>
</dbReference>
<dbReference type="GO" id="GO:0005789">
    <property type="term" value="C:endoplasmic reticulum membrane"/>
    <property type="evidence" value="ECO:0007669"/>
    <property type="project" value="UniProtKB-SubCell"/>
</dbReference>
<evidence type="ECO:0000256" key="5">
    <source>
        <dbReference type="ARBA" id="ARBA00023136"/>
    </source>
</evidence>
<evidence type="ECO:0000256" key="2">
    <source>
        <dbReference type="ARBA" id="ARBA00022692"/>
    </source>
</evidence>
<feature type="transmembrane region" description="Helical" evidence="6">
    <location>
        <begin position="145"/>
        <end position="165"/>
    </location>
</feature>
<evidence type="ECO:0000256" key="1">
    <source>
        <dbReference type="ARBA" id="ARBA00004477"/>
    </source>
</evidence>
<dbReference type="AlphaFoldDB" id="A0A1D2VMB5"/>
<feature type="transmembrane region" description="Helical" evidence="6">
    <location>
        <begin position="36"/>
        <end position="66"/>
    </location>
</feature>
<proteinExistence type="predicted"/>
<evidence type="ECO:0000256" key="4">
    <source>
        <dbReference type="ARBA" id="ARBA00022989"/>
    </source>
</evidence>
<gene>
    <name evidence="9" type="ORF">ASCRUDRAFT_6412</name>
</gene>
<dbReference type="PANTHER" id="PTHR10994">
    <property type="entry name" value="RETICULON"/>
    <property type="match status" value="1"/>
</dbReference>
<feature type="region of interest" description="Disordered" evidence="7">
    <location>
        <begin position="226"/>
        <end position="272"/>
    </location>
</feature>
<dbReference type="InterPro" id="IPR003388">
    <property type="entry name" value="Reticulon"/>
</dbReference>
<dbReference type="EMBL" id="KV454476">
    <property type="protein sequence ID" value="ODV62750.1"/>
    <property type="molecule type" value="Genomic_DNA"/>
</dbReference>
<evidence type="ECO:0000256" key="6">
    <source>
        <dbReference type="RuleBase" id="RU363132"/>
    </source>
</evidence>
<keyword evidence="10" id="KW-1185">Reference proteome</keyword>
<protein>
    <recommendedName>
        <fullName evidence="6">Reticulon-like protein</fullName>
    </recommendedName>
</protein>
<accession>A0A1D2VMB5</accession>